<evidence type="ECO:0000313" key="3">
    <source>
        <dbReference type="Proteomes" id="UP000194161"/>
    </source>
</evidence>
<reference evidence="2 3" key="1">
    <citation type="submission" date="2017-05" db="EMBL/GenBank/DDBJ databases">
        <title>Complete and WGS of Bordetella genogroups.</title>
        <authorList>
            <person name="Spilker T."/>
            <person name="LiPuma J."/>
        </authorList>
    </citation>
    <scope>NUCLEOTIDE SEQUENCE [LARGE SCALE GENOMIC DNA]</scope>
    <source>
        <strain evidence="2 3">AU7206</strain>
    </source>
</reference>
<dbReference type="OrthoDB" id="9810880at2"/>
<evidence type="ECO:0000313" key="2">
    <source>
        <dbReference type="EMBL" id="ARP96634.1"/>
    </source>
</evidence>
<dbReference type="Pfam" id="PF08543">
    <property type="entry name" value="Phos_pyr_kin"/>
    <property type="match status" value="1"/>
</dbReference>
<keyword evidence="2" id="KW-0418">Kinase</keyword>
<dbReference type="AlphaFoldDB" id="A0A1W6ZIH5"/>
<keyword evidence="3" id="KW-1185">Reference proteome</keyword>
<protein>
    <submittedName>
        <fullName evidence="2">Hydroxymethylpyrimidine/phosphomethylpyrimidine kinase</fullName>
    </submittedName>
</protein>
<dbReference type="GO" id="GO:0008902">
    <property type="term" value="F:hydroxymethylpyrimidine kinase activity"/>
    <property type="evidence" value="ECO:0007669"/>
    <property type="project" value="TreeGrafter"/>
</dbReference>
<keyword evidence="2" id="KW-0808">Transferase</keyword>
<gene>
    <name evidence="2" type="ORF">CAL15_21055</name>
</gene>
<accession>A0A1W6ZIH5</accession>
<dbReference type="KEGG" id="bgm:CAL15_21055"/>
<dbReference type="InterPro" id="IPR013749">
    <property type="entry name" value="PM/HMP-P_kinase-1"/>
</dbReference>
<dbReference type="UniPathway" id="UPA00060">
    <property type="reaction ID" value="UER00138"/>
</dbReference>
<proteinExistence type="predicted"/>
<dbReference type="SUPFAM" id="SSF53613">
    <property type="entry name" value="Ribokinase-like"/>
    <property type="match status" value="1"/>
</dbReference>
<dbReference type="Proteomes" id="UP000194161">
    <property type="component" value="Chromosome"/>
</dbReference>
<organism evidence="2 3">
    <name type="scientific">Bordetella genomosp. 13</name>
    <dbReference type="NCBI Taxonomy" id="463040"/>
    <lineage>
        <taxon>Bacteria</taxon>
        <taxon>Pseudomonadati</taxon>
        <taxon>Pseudomonadota</taxon>
        <taxon>Betaproteobacteria</taxon>
        <taxon>Burkholderiales</taxon>
        <taxon>Alcaligenaceae</taxon>
        <taxon>Bordetella</taxon>
    </lineage>
</organism>
<dbReference type="GO" id="GO:0009229">
    <property type="term" value="P:thiamine diphosphate biosynthetic process"/>
    <property type="evidence" value="ECO:0007669"/>
    <property type="project" value="UniProtKB-UniPathway"/>
</dbReference>
<dbReference type="InterPro" id="IPR029056">
    <property type="entry name" value="Ribokinase-like"/>
</dbReference>
<dbReference type="GO" id="GO:0008972">
    <property type="term" value="F:phosphomethylpyrimidine kinase activity"/>
    <property type="evidence" value="ECO:0007669"/>
    <property type="project" value="TreeGrafter"/>
</dbReference>
<evidence type="ECO:0000259" key="1">
    <source>
        <dbReference type="Pfam" id="PF08543"/>
    </source>
</evidence>
<dbReference type="STRING" id="463040.CAL15_21055"/>
<name>A0A1W6ZIH5_9BORD</name>
<dbReference type="GO" id="GO:0009228">
    <property type="term" value="P:thiamine biosynthetic process"/>
    <property type="evidence" value="ECO:0007669"/>
    <property type="project" value="TreeGrafter"/>
</dbReference>
<feature type="domain" description="Pyridoxamine kinase/Phosphomethylpyrimidine kinase" evidence="1">
    <location>
        <begin position="45"/>
        <end position="288"/>
    </location>
</feature>
<dbReference type="EMBL" id="CP021111">
    <property type="protein sequence ID" value="ARP96634.1"/>
    <property type="molecule type" value="Genomic_DNA"/>
</dbReference>
<dbReference type="PANTHER" id="PTHR20858:SF17">
    <property type="entry name" value="HYDROXYMETHYLPYRIMIDINE_PHOSPHOMETHYLPYRIMIDINE KINASE THI20-RELATED"/>
    <property type="match status" value="1"/>
</dbReference>
<sequence>MGTSYRKPNRGCPISRCGQASRFCVVSISVAPVIPSLVLLIGPLDPSGADGLPADAVTCARLNCHGLAAVTALTVQDTAGIEEIHPVSADLLDDQARCLLEDMPVQAIKVGGLYSTEAASVVAQIAADYSQVPLVLHLGPRGPLPQDAASQDDADDLLSATLELVLPQANLVVVEHMRLAHWQADGSIDTSGAPSAAQALLAGGAEWALVLGAPLRPGHLANTLIGPEGETASWPWQAPPERNGDTGGVAAAAAAAMLAQGLPMPRAVEMALAHADLTLASSFLPGMGRRIPNRLGGNPFSGTSMGDAA</sequence>
<dbReference type="PANTHER" id="PTHR20858">
    <property type="entry name" value="PHOSPHOMETHYLPYRIMIDINE KINASE"/>
    <property type="match status" value="1"/>
</dbReference>
<dbReference type="Gene3D" id="3.40.1190.20">
    <property type="match status" value="1"/>
</dbReference>
<dbReference type="GO" id="GO:0005829">
    <property type="term" value="C:cytosol"/>
    <property type="evidence" value="ECO:0007669"/>
    <property type="project" value="TreeGrafter"/>
</dbReference>